<dbReference type="PANTHER" id="PTHR43767">
    <property type="entry name" value="LONG-CHAIN-FATTY-ACID--COA LIGASE"/>
    <property type="match status" value="1"/>
</dbReference>
<feature type="domain" description="AMP-dependent synthetase/ligase" evidence="1">
    <location>
        <begin position="11"/>
        <end position="355"/>
    </location>
</feature>
<dbReference type="InterPro" id="IPR000873">
    <property type="entry name" value="AMP-dep_synth/lig_dom"/>
</dbReference>
<feature type="non-terminal residue" evidence="2">
    <location>
        <position position="1"/>
    </location>
</feature>
<dbReference type="EMBL" id="UINC01006745">
    <property type="protein sequence ID" value="SVA29383.1"/>
    <property type="molecule type" value="Genomic_DNA"/>
</dbReference>
<dbReference type="AlphaFoldDB" id="A0A381URD2"/>
<name>A0A381URD2_9ZZZZ</name>
<feature type="non-terminal residue" evidence="2">
    <location>
        <position position="394"/>
    </location>
</feature>
<dbReference type="InterPro" id="IPR042099">
    <property type="entry name" value="ANL_N_sf"/>
</dbReference>
<dbReference type="InterPro" id="IPR020845">
    <property type="entry name" value="AMP-binding_CS"/>
</dbReference>
<dbReference type="Pfam" id="PF00501">
    <property type="entry name" value="AMP-binding"/>
    <property type="match status" value="1"/>
</dbReference>
<protein>
    <recommendedName>
        <fullName evidence="1">AMP-dependent synthetase/ligase domain-containing protein</fullName>
    </recommendedName>
</protein>
<sequence length="394" mass="43568">VYFNLATISEAVADVVPDREAIIFRDRRITYGTLRDRSRRLANLLLDRGLGMRTPRKQLPDWESGQDHLGIYLYNGNEYLEGMLGAFKARLAPFNINYRYVDEELVYLLNNAKTRVLLYHSSLADRVAAIRDRIPSLELLVQVADDESDLLPDALDYETALSESDQRRPEVEWDPDDLYILYTGGTTGMPKGVLWRHSDVLIATLGGRRANGHVLESLDEYVNRARGMGRKSLPAPPFMHGAGHWNALQMLNAGGTVVIQSNVFRFDPKNVLEIIAREEVTTLLIVGDAFGRPLADELANNSHNVSSLRNIITGGAIMTANVKRELIELIPQVNIIDSAGSSETGGQASHVSNAKAGAETGRFTLTPNNAVLAEDLSQVLAPGHKELGWWARSG</sequence>
<reference evidence="2" key="1">
    <citation type="submission" date="2018-05" db="EMBL/GenBank/DDBJ databases">
        <authorList>
            <person name="Lanie J.A."/>
            <person name="Ng W.-L."/>
            <person name="Kazmierczak K.M."/>
            <person name="Andrzejewski T.M."/>
            <person name="Davidsen T.M."/>
            <person name="Wayne K.J."/>
            <person name="Tettelin H."/>
            <person name="Glass J.I."/>
            <person name="Rusch D."/>
            <person name="Podicherti R."/>
            <person name="Tsui H.-C.T."/>
            <person name="Winkler M.E."/>
        </authorList>
    </citation>
    <scope>NUCLEOTIDE SEQUENCE</scope>
</reference>
<dbReference type="PANTHER" id="PTHR43767:SF1">
    <property type="entry name" value="NONRIBOSOMAL PEPTIDE SYNTHASE PES1 (EUROFUNG)-RELATED"/>
    <property type="match status" value="1"/>
</dbReference>
<dbReference type="PROSITE" id="PS00455">
    <property type="entry name" value="AMP_BINDING"/>
    <property type="match status" value="1"/>
</dbReference>
<accession>A0A381URD2</accession>
<dbReference type="Gene3D" id="3.40.50.12780">
    <property type="entry name" value="N-terminal domain of ligase-like"/>
    <property type="match status" value="1"/>
</dbReference>
<gene>
    <name evidence="2" type="ORF">METZ01_LOCUS82237</name>
</gene>
<organism evidence="2">
    <name type="scientific">marine metagenome</name>
    <dbReference type="NCBI Taxonomy" id="408172"/>
    <lineage>
        <taxon>unclassified sequences</taxon>
        <taxon>metagenomes</taxon>
        <taxon>ecological metagenomes</taxon>
    </lineage>
</organism>
<evidence type="ECO:0000259" key="1">
    <source>
        <dbReference type="Pfam" id="PF00501"/>
    </source>
</evidence>
<proteinExistence type="predicted"/>
<dbReference type="InterPro" id="IPR050237">
    <property type="entry name" value="ATP-dep_AMP-bd_enzyme"/>
</dbReference>
<evidence type="ECO:0000313" key="2">
    <source>
        <dbReference type="EMBL" id="SVA29383.1"/>
    </source>
</evidence>
<dbReference type="SUPFAM" id="SSF56801">
    <property type="entry name" value="Acetyl-CoA synthetase-like"/>
    <property type="match status" value="1"/>
</dbReference>